<evidence type="ECO:0000256" key="1">
    <source>
        <dbReference type="SAM" id="MobiDB-lite"/>
    </source>
</evidence>
<feature type="compositionally biased region" description="Basic and acidic residues" evidence="1">
    <location>
        <begin position="1"/>
        <end position="11"/>
    </location>
</feature>
<dbReference type="InterPro" id="IPR053912">
    <property type="entry name" value="PGAP2IP_TM_1nd"/>
</dbReference>
<feature type="transmembrane region" description="Helical" evidence="2">
    <location>
        <begin position="82"/>
        <end position="98"/>
    </location>
</feature>
<gene>
    <name evidence="5" type="primary">LOC102805199</name>
</gene>
<feature type="non-terminal residue" evidence="5">
    <location>
        <position position="207"/>
    </location>
</feature>
<reference evidence="5" key="1">
    <citation type="submission" date="2025-08" db="UniProtKB">
        <authorList>
            <consortium name="RefSeq"/>
        </authorList>
    </citation>
    <scope>IDENTIFICATION</scope>
    <source>
        <tissue evidence="5">Testes</tissue>
    </source>
</reference>
<keyword evidence="2" id="KW-0472">Membrane</keyword>
<evidence type="ECO:0000313" key="4">
    <source>
        <dbReference type="Proteomes" id="UP000694865"/>
    </source>
</evidence>
<dbReference type="RefSeq" id="XP_006819699.1">
    <property type="nucleotide sequence ID" value="XM_006819636.1"/>
</dbReference>
<proteinExistence type="predicted"/>
<keyword evidence="2" id="KW-1133">Transmembrane helix</keyword>
<feature type="domain" description="PGAP2IP first transmembrane" evidence="3">
    <location>
        <begin position="54"/>
        <end position="200"/>
    </location>
</feature>
<dbReference type="Proteomes" id="UP000694865">
    <property type="component" value="Unplaced"/>
</dbReference>
<organism evidence="4 5">
    <name type="scientific">Saccoglossus kowalevskii</name>
    <name type="common">Acorn worm</name>
    <dbReference type="NCBI Taxonomy" id="10224"/>
    <lineage>
        <taxon>Eukaryota</taxon>
        <taxon>Metazoa</taxon>
        <taxon>Hemichordata</taxon>
        <taxon>Enteropneusta</taxon>
        <taxon>Harrimaniidae</taxon>
        <taxon>Saccoglossus</taxon>
    </lineage>
</organism>
<evidence type="ECO:0000259" key="3">
    <source>
        <dbReference type="Pfam" id="PF23022"/>
    </source>
</evidence>
<evidence type="ECO:0000256" key="2">
    <source>
        <dbReference type="SAM" id="Phobius"/>
    </source>
</evidence>
<keyword evidence="4" id="KW-1185">Reference proteome</keyword>
<evidence type="ECO:0000313" key="5">
    <source>
        <dbReference type="RefSeq" id="XP_006819699.1"/>
    </source>
</evidence>
<sequence>MAADKKQEKVEGSATPECPGSESSDIPLSDDAIKETLSGLSFIRPLFSEAVVGYIFWTVLHALIPALWFFPRDKYPGCEAVVAVWILTPLLCSIGPLFRFLQTKYGLFLLRLGLVCSLASFQCSDIVLRLVVLTAGNMCAVLLLCASWFSTSAYQRSVSFWGFMLGYMALLSSRIWYVSLTPAWADHTSNTVIISLGIIAIIDRLSA</sequence>
<feature type="transmembrane region" description="Helical" evidence="2">
    <location>
        <begin position="51"/>
        <end position="70"/>
    </location>
</feature>
<keyword evidence="2" id="KW-0812">Transmembrane</keyword>
<feature type="transmembrane region" description="Helical" evidence="2">
    <location>
        <begin position="158"/>
        <end position="177"/>
    </location>
</feature>
<dbReference type="GeneID" id="102805199"/>
<feature type="region of interest" description="Disordered" evidence="1">
    <location>
        <begin position="1"/>
        <end position="27"/>
    </location>
</feature>
<name>A0ABM0MI58_SACKO</name>
<feature type="transmembrane region" description="Helical" evidence="2">
    <location>
        <begin position="127"/>
        <end position="146"/>
    </location>
</feature>
<dbReference type="Pfam" id="PF23022">
    <property type="entry name" value="6TM_1st_PGAP2IP"/>
    <property type="match status" value="1"/>
</dbReference>
<accession>A0ABM0MI58</accession>
<protein>
    <submittedName>
        <fullName evidence="5">PGAP2-interacting protein-like</fullName>
    </submittedName>
</protein>